<proteinExistence type="predicted"/>
<keyword evidence="1 6" id="KW-0489">Methyltransferase</keyword>
<dbReference type="InterPro" id="IPR012967">
    <property type="entry name" value="COMT_dimerisation"/>
</dbReference>
<evidence type="ECO:0000256" key="1">
    <source>
        <dbReference type="ARBA" id="ARBA00022603"/>
    </source>
</evidence>
<name>A0ABU2L4L5_9ACTN</name>
<dbReference type="Proteomes" id="UP001183388">
    <property type="component" value="Unassembled WGS sequence"/>
</dbReference>
<dbReference type="Pfam" id="PF00891">
    <property type="entry name" value="Methyltransf_2"/>
    <property type="match status" value="1"/>
</dbReference>
<dbReference type="InterPro" id="IPR036390">
    <property type="entry name" value="WH_DNA-bd_sf"/>
</dbReference>
<keyword evidence="2" id="KW-0808">Transferase</keyword>
<comment type="caution">
    <text evidence="6">The sequence shown here is derived from an EMBL/GenBank/DDBJ whole genome shotgun (WGS) entry which is preliminary data.</text>
</comment>
<organism evidence="6 7">
    <name type="scientific">Streptomyces boetiae</name>
    <dbReference type="NCBI Taxonomy" id="3075541"/>
    <lineage>
        <taxon>Bacteria</taxon>
        <taxon>Bacillati</taxon>
        <taxon>Actinomycetota</taxon>
        <taxon>Actinomycetes</taxon>
        <taxon>Kitasatosporales</taxon>
        <taxon>Streptomycetaceae</taxon>
        <taxon>Streptomyces</taxon>
    </lineage>
</organism>
<protein>
    <submittedName>
        <fullName evidence="6">Methyltransferase</fullName>
    </submittedName>
</protein>
<keyword evidence="7" id="KW-1185">Reference proteome</keyword>
<evidence type="ECO:0000259" key="4">
    <source>
        <dbReference type="Pfam" id="PF00891"/>
    </source>
</evidence>
<dbReference type="EMBL" id="JAVREN010000006">
    <property type="protein sequence ID" value="MDT0306500.1"/>
    <property type="molecule type" value="Genomic_DNA"/>
</dbReference>
<dbReference type="Gene3D" id="1.10.10.10">
    <property type="entry name" value="Winged helix-like DNA-binding domain superfamily/Winged helix DNA-binding domain"/>
    <property type="match status" value="1"/>
</dbReference>
<dbReference type="PROSITE" id="PS51683">
    <property type="entry name" value="SAM_OMT_II"/>
    <property type="match status" value="1"/>
</dbReference>
<dbReference type="SUPFAM" id="SSF53335">
    <property type="entry name" value="S-adenosyl-L-methionine-dependent methyltransferases"/>
    <property type="match status" value="1"/>
</dbReference>
<sequence length="340" mass="37648">MTENPPSPERIMDVGMGFQPSMALLAAVELDVFTELARRPAGADELRDRLGLHPRGARDFFDTLVALGFLLRQEGVYRNAPDADAYLDRAKPSFVHSGSLLEMAGDRLYGFWGNLAEALRTGKRQSEDADREHSNYEAMYADSERVRKFLTSMTGVSHAANVEIARRFPWSSYGSVADLGTAQGDLAVQILLANPHMRGIGLDLPVAAEVFRAYVAENGLSDRLEFTAGDFFVDHLPPADVYTFGHVLHNWDLEKKRLLLRRAHRALPEGGAVICYDAVIDDDRSRNVGGLLMSLNMLTATEEGVNYTAADCREWMREAGFTETRAEHLTGPDSMIVGIK</sequence>
<dbReference type="CDD" id="cd02440">
    <property type="entry name" value="AdoMet_MTases"/>
    <property type="match status" value="1"/>
</dbReference>
<dbReference type="InterPro" id="IPR001077">
    <property type="entry name" value="COMT_C"/>
</dbReference>
<gene>
    <name evidence="6" type="ORF">RM780_05940</name>
</gene>
<evidence type="ECO:0000259" key="5">
    <source>
        <dbReference type="Pfam" id="PF08100"/>
    </source>
</evidence>
<evidence type="ECO:0000256" key="2">
    <source>
        <dbReference type="ARBA" id="ARBA00022679"/>
    </source>
</evidence>
<evidence type="ECO:0000313" key="7">
    <source>
        <dbReference type="Proteomes" id="UP001183388"/>
    </source>
</evidence>
<feature type="domain" description="O-methyltransferase C-terminal" evidence="4">
    <location>
        <begin position="112"/>
        <end position="321"/>
    </location>
</feature>
<dbReference type="InterPro" id="IPR036388">
    <property type="entry name" value="WH-like_DNA-bd_sf"/>
</dbReference>
<dbReference type="GO" id="GO:0008168">
    <property type="term" value="F:methyltransferase activity"/>
    <property type="evidence" value="ECO:0007669"/>
    <property type="project" value="UniProtKB-KW"/>
</dbReference>
<keyword evidence="3" id="KW-0949">S-adenosyl-L-methionine</keyword>
<dbReference type="PIRSF" id="PIRSF005739">
    <property type="entry name" value="O-mtase"/>
    <property type="match status" value="1"/>
</dbReference>
<dbReference type="Gene3D" id="3.40.50.150">
    <property type="entry name" value="Vaccinia Virus protein VP39"/>
    <property type="match status" value="1"/>
</dbReference>
<dbReference type="InterPro" id="IPR029063">
    <property type="entry name" value="SAM-dependent_MTases_sf"/>
</dbReference>
<evidence type="ECO:0000313" key="6">
    <source>
        <dbReference type="EMBL" id="MDT0306500.1"/>
    </source>
</evidence>
<feature type="domain" description="O-methyltransferase dimerisation" evidence="5">
    <location>
        <begin position="17"/>
        <end position="88"/>
    </location>
</feature>
<dbReference type="Pfam" id="PF08100">
    <property type="entry name" value="Dimerisation"/>
    <property type="match status" value="1"/>
</dbReference>
<dbReference type="PANTHER" id="PTHR11746">
    <property type="entry name" value="O-METHYLTRANSFERASE"/>
    <property type="match status" value="1"/>
</dbReference>
<reference evidence="7" key="1">
    <citation type="submission" date="2023-07" db="EMBL/GenBank/DDBJ databases">
        <title>30 novel species of actinomycetes from the DSMZ collection.</title>
        <authorList>
            <person name="Nouioui I."/>
        </authorList>
    </citation>
    <scope>NUCLEOTIDE SEQUENCE [LARGE SCALE GENOMIC DNA]</scope>
    <source>
        <strain evidence="7">DSM 44917</strain>
    </source>
</reference>
<accession>A0ABU2L4L5</accession>
<dbReference type="RefSeq" id="WP_311629429.1">
    <property type="nucleotide sequence ID" value="NZ_JAVREN010000006.1"/>
</dbReference>
<evidence type="ECO:0000256" key="3">
    <source>
        <dbReference type="ARBA" id="ARBA00022691"/>
    </source>
</evidence>
<dbReference type="InterPro" id="IPR016461">
    <property type="entry name" value="COMT-like"/>
</dbReference>
<dbReference type="GO" id="GO:0032259">
    <property type="term" value="P:methylation"/>
    <property type="evidence" value="ECO:0007669"/>
    <property type="project" value="UniProtKB-KW"/>
</dbReference>
<dbReference type="SUPFAM" id="SSF46785">
    <property type="entry name" value="Winged helix' DNA-binding domain"/>
    <property type="match status" value="1"/>
</dbReference>